<gene>
    <name evidence="1" type="ORF">ALEPTO_LOCUS12493</name>
</gene>
<keyword evidence="2" id="KW-1185">Reference proteome</keyword>
<sequence length="123" mass="13701">IVGARNGKNMFSRLAEEIEEFNINEKGCAWNCCHSLQQARELVYIDTTAGLDALNTPLTILSVKVLNILKRIMPLEAFNGRGLISGPEDGKHGISMNDHVVIIGYLEKIVFARTEIKLEEFNA</sequence>
<evidence type="ECO:0000313" key="1">
    <source>
        <dbReference type="EMBL" id="CAG8727206.1"/>
    </source>
</evidence>
<accession>A0A9N9NFK3</accession>
<protein>
    <submittedName>
        <fullName evidence="1">8631_t:CDS:1</fullName>
    </submittedName>
</protein>
<name>A0A9N9NFK3_9GLOM</name>
<feature type="non-terminal residue" evidence="1">
    <location>
        <position position="123"/>
    </location>
</feature>
<feature type="non-terminal residue" evidence="1">
    <location>
        <position position="1"/>
    </location>
</feature>
<reference evidence="1" key="1">
    <citation type="submission" date="2021-06" db="EMBL/GenBank/DDBJ databases">
        <authorList>
            <person name="Kallberg Y."/>
            <person name="Tangrot J."/>
            <person name="Rosling A."/>
        </authorList>
    </citation>
    <scope>NUCLEOTIDE SEQUENCE</scope>
    <source>
        <strain evidence="1">FL130A</strain>
    </source>
</reference>
<dbReference type="OrthoDB" id="2371973at2759"/>
<organism evidence="1 2">
    <name type="scientific">Ambispora leptoticha</name>
    <dbReference type="NCBI Taxonomy" id="144679"/>
    <lineage>
        <taxon>Eukaryota</taxon>
        <taxon>Fungi</taxon>
        <taxon>Fungi incertae sedis</taxon>
        <taxon>Mucoromycota</taxon>
        <taxon>Glomeromycotina</taxon>
        <taxon>Glomeromycetes</taxon>
        <taxon>Archaeosporales</taxon>
        <taxon>Ambisporaceae</taxon>
        <taxon>Ambispora</taxon>
    </lineage>
</organism>
<dbReference type="Proteomes" id="UP000789508">
    <property type="component" value="Unassembled WGS sequence"/>
</dbReference>
<comment type="caution">
    <text evidence="1">The sequence shown here is derived from an EMBL/GenBank/DDBJ whole genome shotgun (WGS) entry which is preliminary data.</text>
</comment>
<dbReference type="EMBL" id="CAJVPS010028753">
    <property type="protein sequence ID" value="CAG8727206.1"/>
    <property type="molecule type" value="Genomic_DNA"/>
</dbReference>
<evidence type="ECO:0000313" key="2">
    <source>
        <dbReference type="Proteomes" id="UP000789508"/>
    </source>
</evidence>
<proteinExistence type="predicted"/>
<dbReference type="AlphaFoldDB" id="A0A9N9NFK3"/>